<evidence type="ECO:0000313" key="3">
    <source>
        <dbReference type="EMBL" id="EHB92031.1"/>
    </source>
</evidence>
<reference evidence="3 4" key="1">
    <citation type="submission" date="2011-08" db="EMBL/GenBank/DDBJ databases">
        <title>The Genome Sequence of Alistipes indistinctus YIT 12060.</title>
        <authorList>
            <consortium name="The Broad Institute Genome Sequencing Platform"/>
            <person name="Earl A."/>
            <person name="Ward D."/>
            <person name="Feldgarden M."/>
            <person name="Gevers D."/>
            <person name="Morotomi M."/>
            <person name="Young S.K."/>
            <person name="Zeng Q."/>
            <person name="Gargeya S."/>
            <person name="Fitzgerald M."/>
            <person name="Haas B."/>
            <person name="Abouelleil A."/>
            <person name="Alvarado L."/>
            <person name="Arachchi H.M."/>
            <person name="Berlin A."/>
            <person name="Brown A."/>
            <person name="Chapman S.B."/>
            <person name="Chen Z."/>
            <person name="Dunbar C."/>
            <person name="Freedman E."/>
            <person name="Gearin G."/>
            <person name="Gellesch M."/>
            <person name="Goldberg J."/>
            <person name="Griggs A."/>
            <person name="Gujja S."/>
            <person name="Heiman D."/>
            <person name="Howarth C."/>
            <person name="Larson L."/>
            <person name="Lui A."/>
            <person name="MacDonald P.J.P."/>
            <person name="Montmayeur A."/>
            <person name="Murphy C."/>
            <person name="Neiman D."/>
            <person name="Pearson M."/>
            <person name="Priest M."/>
            <person name="Roberts A."/>
            <person name="Saif S."/>
            <person name="Shea T."/>
            <person name="Shenoy N."/>
            <person name="Sisk P."/>
            <person name="Stolte C."/>
            <person name="Sykes S."/>
            <person name="Wortman J."/>
            <person name="Nusbaum C."/>
            <person name="Birren B."/>
        </authorList>
    </citation>
    <scope>NUCLEOTIDE SEQUENCE [LARGE SCALE GENOMIC DNA]</scope>
    <source>
        <strain evidence="3 4">YIT 12060</strain>
    </source>
</reference>
<accession>G5H8Z4</accession>
<feature type="domain" description="DUF7833" evidence="2">
    <location>
        <begin position="160"/>
        <end position="217"/>
    </location>
</feature>
<dbReference type="OrthoDB" id="1442826at2"/>
<proteinExistence type="predicted"/>
<keyword evidence="4" id="KW-1185">Reference proteome</keyword>
<evidence type="ECO:0000256" key="1">
    <source>
        <dbReference type="SAM" id="MobiDB-lite"/>
    </source>
</evidence>
<dbReference type="GeneID" id="92814897"/>
<dbReference type="Pfam" id="PF25200">
    <property type="entry name" value="DUF7833"/>
    <property type="match status" value="1"/>
</dbReference>
<evidence type="ECO:0000259" key="2">
    <source>
        <dbReference type="Pfam" id="PF25200"/>
    </source>
</evidence>
<feature type="region of interest" description="Disordered" evidence="1">
    <location>
        <begin position="123"/>
        <end position="150"/>
    </location>
</feature>
<dbReference type="Proteomes" id="UP000006008">
    <property type="component" value="Unassembled WGS sequence"/>
</dbReference>
<comment type="caution">
    <text evidence="3">The sequence shown here is derived from an EMBL/GenBank/DDBJ whole genome shotgun (WGS) entry which is preliminary data.</text>
</comment>
<dbReference type="EMBL" id="ADLD01000013">
    <property type="protein sequence ID" value="EHB92031.1"/>
    <property type="molecule type" value="Genomic_DNA"/>
</dbReference>
<name>G5H8Z4_9BACT</name>
<sequence>MAKRFTDTDLWDKEWFMSLSCKHKCLVRFIFDKCDQAGVWSANWALASAYIGDRVTHDDLSALSGRIEQIGANKYFIPDFIEFQYGQLTESCRPHKKIISLLQKHGLYERVLKGYPKGIDTLEEKDTYKEEEKEEGGMGETQPPSEGSDFTSELSIVQQELQTQTIWLDQVAMQRGLKNTQEARMWLDKFFGELRIRGDTVKSLHDTKSHFVSWLKIQLDKQKPQKNGKYIPTRISGSDFD</sequence>
<gene>
    <name evidence="3" type="ORF">HMPREF9450_02080</name>
</gene>
<dbReference type="HOGENOM" id="CLU_082052_0_0_10"/>
<protein>
    <recommendedName>
        <fullName evidence="2">DUF7833 domain-containing protein</fullName>
    </recommendedName>
</protein>
<evidence type="ECO:0000313" key="4">
    <source>
        <dbReference type="Proteomes" id="UP000006008"/>
    </source>
</evidence>
<dbReference type="STRING" id="742725.HMPREF9450_02080"/>
<organism evidence="3 4">
    <name type="scientific">Alistipes indistinctus YIT 12060</name>
    <dbReference type="NCBI Taxonomy" id="742725"/>
    <lineage>
        <taxon>Bacteria</taxon>
        <taxon>Pseudomonadati</taxon>
        <taxon>Bacteroidota</taxon>
        <taxon>Bacteroidia</taxon>
        <taxon>Bacteroidales</taxon>
        <taxon>Rikenellaceae</taxon>
        <taxon>Alistipes</taxon>
    </lineage>
</organism>
<dbReference type="RefSeq" id="WP_009134886.1">
    <property type="nucleotide sequence ID" value="NZ_CP102250.1"/>
</dbReference>
<dbReference type="InterPro" id="IPR057155">
    <property type="entry name" value="DUF7833"/>
</dbReference>
<dbReference type="AlphaFoldDB" id="G5H8Z4"/>